<dbReference type="GO" id="GO:0016787">
    <property type="term" value="F:hydrolase activity"/>
    <property type="evidence" value="ECO:0007669"/>
    <property type="project" value="UniProtKB-KW"/>
</dbReference>
<dbReference type="InterPro" id="IPR003778">
    <property type="entry name" value="CT_A_B"/>
</dbReference>
<dbReference type="Pfam" id="PF02626">
    <property type="entry name" value="CT_A_B"/>
    <property type="match status" value="1"/>
</dbReference>
<evidence type="ECO:0000256" key="3">
    <source>
        <dbReference type="ARBA" id="ARBA00022840"/>
    </source>
</evidence>
<keyword evidence="1" id="KW-0547">Nucleotide-binding</keyword>
<dbReference type="AlphaFoldDB" id="W2UQT3"/>
<protein>
    <recommendedName>
        <fullName evidence="4">Carboxyltransferase domain-containing protein</fullName>
    </recommendedName>
</protein>
<dbReference type="Gene3D" id="2.40.100.10">
    <property type="entry name" value="Cyclophilin-like"/>
    <property type="match status" value="1"/>
</dbReference>
<feature type="domain" description="Carboxyltransferase" evidence="4">
    <location>
        <begin position="23"/>
        <end position="279"/>
    </location>
</feature>
<accession>W2UQT3</accession>
<evidence type="ECO:0000313" key="6">
    <source>
        <dbReference type="Proteomes" id="UP000018850"/>
    </source>
</evidence>
<dbReference type="SMART" id="SM00797">
    <property type="entry name" value="AHS2"/>
    <property type="match status" value="1"/>
</dbReference>
<dbReference type="InterPro" id="IPR052708">
    <property type="entry name" value="PxpC"/>
</dbReference>
<dbReference type="eggNOG" id="COG1984">
    <property type="taxonomic scope" value="Bacteria"/>
</dbReference>
<evidence type="ECO:0000256" key="2">
    <source>
        <dbReference type="ARBA" id="ARBA00022801"/>
    </source>
</evidence>
<dbReference type="Proteomes" id="UP000018850">
    <property type="component" value="Unassembled WGS sequence"/>
</dbReference>
<sequence length="279" mass="31101">MIKVLKAGFYTTIQDLGRFGYRDKGVPVSGAMDTYSSSLANALLDNDQNAAVLEMTMLGPKLKFMTDTEIAISGAYMHPSLNDTPLSNNRKYRVKMGDVLNFKGVSDGFRAYLAVKEGIQSPVVLNSRSMYVPITTFAQLKEDTTIPVNAASGHVTEYAHIKTDEEWYSGNAIEVFKGPEYDWFPDIKKRLRNDYTVSKVNNRMAYQVEEVFITHERSMLTSATIPGTVQLTPAGKLIILMKDAQTTGGYPRVFQLTEKAIAKLAQKKAGENIRFELLT</sequence>
<dbReference type="GO" id="GO:0005524">
    <property type="term" value="F:ATP binding"/>
    <property type="evidence" value="ECO:0007669"/>
    <property type="project" value="UniProtKB-KW"/>
</dbReference>
<dbReference type="InterPro" id="IPR029000">
    <property type="entry name" value="Cyclophilin-like_dom_sf"/>
</dbReference>
<reference evidence="5 6" key="2">
    <citation type="journal article" date="2016" name="Genome Announc.">
        <title>Draft Genome Sequence of Zhouia amylolytica AD3, Isolated from Tidal Flat Sediment.</title>
        <authorList>
            <person name="Jia B."/>
            <person name="Jin H.M."/>
            <person name="Lee H.J."/>
            <person name="Jeon C.O."/>
        </authorList>
    </citation>
    <scope>NUCLEOTIDE SEQUENCE [LARGE SCALE GENOMIC DNA]</scope>
    <source>
        <strain evidence="5 6">AD3</strain>
    </source>
</reference>
<name>W2UQT3_9FLAO</name>
<dbReference type="EMBL" id="AYXY01000019">
    <property type="protein sequence ID" value="ETN95687.1"/>
    <property type="molecule type" value="Genomic_DNA"/>
</dbReference>
<dbReference type="PANTHER" id="PTHR43309">
    <property type="entry name" value="5-OXOPROLINASE SUBUNIT C"/>
    <property type="match status" value="1"/>
</dbReference>
<keyword evidence="3" id="KW-0067">ATP-binding</keyword>
<comment type="caution">
    <text evidence="5">The sequence shown here is derived from an EMBL/GenBank/DDBJ whole genome shotgun (WGS) entry which is preliminary data.</text>
</comment>
<dbReference type="PATRIC" id="fig|1286632.3.peg.1401"/>
<proteinExistence type="predicted"/>
<evidence type="ECO:0000256" key="1">
    <source>
        <dbReference type="ARBA" id="ARBA00022741"/>
    </source>
</evidence>
<keyword evidence="2" id="KW-0378">Hydrolase</keyword>
<keyword evidence="6" id="KW-1185">Reference proteome</keyword>
<dbReference type="PANTHER" id="PTHR43309:SF5">
    <property type="entry name" value="5-OXOPROLINASE SUBUNIT C"/>
    <property type="match status" value="1"/>
</dbReference>
<gene>
    <name evidence="5" type="ORF">P278_14090</name>
</gene>
<dbReference type="RefSeq" id="WP_038264199.1">
    <property type="nucleotide sequence ID" value="NZ_AYXY01000019.1"/>
</dbReference>
<evidence type="ECO:0000313" key="5">
    <source>
        <dbReference type="EMBL" id="ETN95687.1"/>
    </source>
</evidence>
<evidence type="ECO:0000259" key="4">
    <source>
        <dbReference type="SMART" id="SM00797"/>
    </source>
</evidence>
<dbReference type="STRING" id="376730.SAMN04487906_0918"/>
<organism evidence="5 6">
    <name type="scientific">Zhouia amylolytica AD3</name>
    <dbReference type="NCBI Taxonomy" id="1286632"/>
    <lineage>
        <taxon>Bacteria</taxon>
        <taxon>Pseudomonadati</taxon>
        <taxon>Bacteroidota</taxon>
        <taxon>Flavobacteriia</taxon>
        <taxon>Flavobacteriales</taxon>
        <taxon>Flavobacteriaceae</taxon>
        <taxon>Zhouia</taxon>
    </lineage>
</organism>
<reference evidence="6" key="1">
    <citation type="submission" date="2013-11" db="EMBL/GenBank/DDBJ databases">
        <title>Draft genome sequence from a member of Zhouia, isolated tidal flat.</title>
        <authorList>
            <person name="Jin H."/>
            <person name="Jeon C.O."/>
        </authorList>
    </citation>
    <scope>NUCLEOTIDE SEQUENCE [LARGE SCALE GENOMIC DNA]</scope>
    <source>
        <strain evidence="6">AD3</strain>
    </source>
</reference>